<dbReference type="EMBL" id="CP108084">
    <property type="protein sequence ID" value="WUP51711.1"/>
    <property type="molecule type" value="Genomic_DNA"/>
</dbReference>
<organism evidence="1 2">
    <name type="scientific">Micromonospora globbae</name>
    <dbReference type="NCBI Taxonomy" id="1894969"/>
    <lineage>
        <taxon>Bacteria</taxon>
        <taxon>Bacillati</taxon>
        <taxon>Actinomycetota</taxon>
        <taxon>Actinomycetes</taxon>
        <taxon>Micromonosporales</taxon>
        <taxon>Micromonosporaceae</taxon>
        <taxon>Micromonospora</taxon>
    </lineage>
</organism>
<keyword evidence="2" id="KW-1185">Reference proteome</keyword>
<evidence type="ECO:0000313" key="2">
    <source>
        <dbReference type="Proteomes" id="UP001432190"/>
    </source>
</evidence>
<proteinExistence type="predicted"/>
<reference evidence="1" key="1">
    <citation type="submission" date="2022-10" db="EMBL/GenBank/DDBJ databases">
        <title>The complete genomes of actinobacterial strains from the NBC collection.</title>
        <authorList>
            <person name="Joergensen T.S."/>
            <person name="Alvarez Arevalo M."/>
            <person name="Sterndorff E.B."/>
            <person name="Faurdal D."/>
            <person name="Vuksanovic O."/>
            <person name="Mourched A.-S."/>
            <person name="Charusanti P."/>
            <person name="Shaw S."/>
            <person name="Blin K."/>
            <person name="Weber T."/>
        </authorList>
    </citation>
    <scope>NUCLEOTIDE SEQUENCE</scope>
    <source>
        <strain evidence="1">NBC_00256</strain>
    </source>
</reference>
<dbReference type="Proteomes" id="UP001432190">
    <property type="component" value="Chromosome"/>
</dbReference>
<sequence length="75" mass="8605">MTRARCRYRAADVEWRLVRPAFWAWMFIGLTDLLAARYGDARRDAAPPTLEWQVRHLSLHSPLLATKAGVPTRNG</sequence>
<dbReference type="RefSeq" id="WP_328852871.1">
    <property type="nucleotide sequence ID" value="NZ_CP108084.1"/>
</dbReference>
<name>A0ABZ1SBS1_9ACTN</name>
<gene>
    <name evidence="1" type="ORF">OG994_09495</name>
</gene>
<evidence type="ECO:0000313" key="1">
    <source>
        <dbReference type="EMBL" id="WUP51711.1"/>
    </source>
</evidence>
<protein>
    <submittedName>
        <fullName evidence="1">Uncharacterized protein</fullName>
    </submittedName>
</protein>
<accession>A0ABZ1SBS1</accession>